<evidence type="ECO:0000256" key="5">
    <source>
        <dbReference type="ARBA" id="ARBA00023136"/>
    </source>
</evidence>
<dbReference type="PRINTS" id="PR00926">
    <property type="entry name" value="MITOCARRIER"/>
</dbReference>
<reference evidence="9" key="1">
    <citation type="submission" date="2023-06" db="EMBL/GenBank/DDBJ databases">
        <title>Survivors Of The Sea: Transcriptome response of Skeletonema marinoi to long-term dormancy.</title>
        <authorList>
            <person name="Pinder M.I.M."/>
            <person name="Kourtchenko O."/>
            <person name="Robertson E.K."/>
            <person name="Larsson T."/>
            <person name="Maumus F."/>
            <person name="Osuna-Cruz C.M."/>
            <person name="Vancaester E."/>
            <person name="Stenow R."/>
            <person name="Vandepoele K."/>
            <person name="Ploug H."/>
            <person name="Bruchert V."/>
            <person name="Godhe A."/>
            <person name="Topel M."/>
        </authorList>
    </citation>
    <scope>NUCLEOTIDE SEQUENCE</scope>
    <source>
        <strain evidence="9">R05AC</strain>
    </source>
</reference>
<protein>
    <submittedName>
        <fullName evidence="9">Mitochondrial carrier protein</fullName>
    </submittedName>
</protein>
<dbReference type="Proteomes" id="UP001224775">
    <property type="component" value="Unassembled WGS sequence"/>
</dbReference>
<evidence type="ECO:0000256" key="6">
    <source>
        <dbReference type="PROSITE-ProRule" id="PRU00282"/>
    </source>
</evidence>
<dbReference type="InterPro" id="IPR018108">
    <property type="entry name" value="MCP_transmembrane"/>
</dbReference>
<comment type="caution">
    <text evidence="9">The sequence shown here is derived from an EMBL/GenBank/DDBJ whole genome shotgun (WGS) entry which is preliminary data.</text>
</comment>
<keyword evidence="4" id="KW-0677">Repeat</keyword>
<keyword evidence="10" id="KW-1185">Reference proteome</keyword>
<feature type="non-terminal residue" evidence="9">
    <location>
        <position position="285"/>
    </location>
</feature>
<organism evidence="9 10">
    <name type="scientific">Skeletonema marinoi</name>
    <dbReference type="NCBI Taxonomy" id="267567"/>
    <lineage>
        <taxon>Eukaryota</taxon>
        <taxon>Sar</taxon>
        <taxon>Stramenopiles</taxon>
        <taxon>Ochrophyta</taxon>
        <taxon>Bacillariophyta</taxon>
        <taxon>Coscinodiscophyceae</taxon>
        <taxon>Thalassiosirophycidae</taxon>
        <taxon>Thalassiosirales</taxon>
        <taxon>Skeletonemataceae</taxon>
        <taxon>Skeletonema</taxon>
        <taxon>Skeletonema marinoi-dohrnii complex</taxon>
    </lineage>
</organism>
<dbReference type="PANTHER" id="PTHR46181">
    <property type="entry name" value="MITOCHONDRIAL GLYCINE TRANSPORTER"/>
    <property type="match status" value="1"/>
</dbReference>
<feature type="repeat" description="Solcar" evidence="6">
    <location>
        <begin position="109"/>
        <end position="198"/>
    </location>
</feature>
<dbReference type="EMBL" id="JATAAI010000006">
    <property type="protein sequence ID" value="KAK1744801.1"/>
    <property type="molecule type" value="Genomic_DNA"/>
</dbReference>
<accession>A0AAD8YE23</accession>
<proteinExistence type="inferred from homology"/>
<dbReference type="InterPro" id="IPR023395">
    <property type="entry name" value="MCP_dom_sf"/>
</dbReference>
<dbReference type="AlphaFoldDB" id="A0AAD8YE23"/>
<dbReference type="GO" id="GO:0016020">
    <property type="term" value="C:membrane"/>
    <property type="evidence" value="ECO:0007669"/>
    <property type="project" value="UniProtKB-SubCell"/>
</dbReference>
<comment type="subcellular location">
    <subcellularLocation>
        <location evidence="1">Membrane</location>
        <topology evidence="1">Multi-pass membrane protein</topology>
    </subcellularLocation>
</comment>
<comment type="similarity">
    <text evidence="7">Belongs to the mitochondrial carrier (TC 2.A.29) family.</text>
</comment>
<dbReference type="InterPro" id="IPR002067">
    <property type="entry name" value="MCP"/>
</dbReference>
<gene>
    <name evidence="9" type="ORF">QTG54_004092</name>
</gene>
<dbReference type="PANTHER" id="PTHR46181:SF3">
    <property type="entry name" value="MITOCHONDRIAL GLYCINE TRANSPORTER"/>
    <property type="match status" value="1"/>
</dbReference>
<keyword evidence="2 7" id="KW-0813">Transport</keyword>
<dbReference type="Pfam" id="PF00153">
    <property type="entry name" value="Mito_carr"/>
    <property type="match status" value="2"/>
</dbReference>
<dbReference type="PROSITE" id="PS50920">
    <property type="entry name" value="SOLCAR"/>
    <property type="match status" value="2"/>
</dbReference>
<dbReference type="SUPFAM" id="SSF103506">
    <property type="entry name" value="Mitochondrial carrier"/>
    <property type="match status" value="1"/>
</dbReference>
<feature type="region of interest" description="Disordered" evidence="8">
    <location>
        <begin position="250"/>
        <end position="271"/>
    </location>
</feature>
<evidence type="ECO:0000256" key="2">
    <source>
        <dbReference type="ARBA" id="ARBA00022448"/>
    </source>
</evidence>
<evidence type="ECO:0000256" key="1">
    <source>
        <dbReference type="ARBA" id="ARBA00004141"/>
    </source>
</evidence>
<evidence type="ECO:0000313" key="10">
    <source>
        <dbReference type="Proteomes" id="UP001224775"/>
    </source>
</evidence>
<keyword evidence="3 6" id="KW-0812">Transmembrane</keyword>
<feature type="compositionally biased region" description="Basic and acidic residues" evidence="8">
    <location>
        <begin position="259"/>
        <end position="271"/>
    </location>
</feature>
<feature type="repeat" description="Solcar" evidence="6">
    <location>
        <begin position="18"/>
        <end position="100"/>
    </location>
</feature>
<evidence type="ECO:0000256" key="3">
    <source>
        <dbReference type="ARBA" id="ARBA00022692"/>
    </source>
</evidence>
<dbReference type="GO" id="GO:0005739">
    <property type="term" value="C:mitochondrion"/>
    <property type="evidence" value="ECO:0007669"/>
    <property type="project" value="TreeGrafter"/>
</dbReference>
<dbReference type="GO" id="GO:1904983">
    <property type="term" value="P:glycine import into mitochondrion"/>
    <property type="evidence" value="ECO:0007669"/>
    <property type="project" value="TreeGrafter"/>
</dbReference>
<evidence type="ECO:0000313" key="9">
    <source>
        <dbReference type="EMBL" id="KAK1744801.1"/>
    </source>
</evidence>
<evidence type="ECO:0000256" key="8">
    <source>
        <dbReference type="SAM" id="MobiDB-lite"/>
    </source>
</evidence>
<name>A0AAD8YE23_9STRA</name>
<evidence type="ECO:0000256" key="7">
    <source>
        <dbReference type="RuleBase" id="RU000488"/>
    </source>
</evidence>
<evidence type="ECO:0000256" key="4">
    <source>
        <dbReference type="ARBA" id="ARBA00022737"/>
    </source>
</evidence>
<dbReference type="GO" id="GO:0015187">
    <property type="term" value="F:glycine transmembrane transporter activity"/>
    <property type="evidence" value="ECO:0007669"/>
    <property type="project" value="TreeGrafter"/>
</dbReference>
<sequence>MNSVVSRSRYADTINRNFGPGMDFLSSALSTVCCSVVSTPQMMICDNIMAGTYPNLVTATRELMKDKGVAGFYTGWWPGIAGKIPSYGLTWTLFEQIKRVRSSMFKRPAKDIENSIMGCMASATTVCIMIPMDTVKTRLVTQMNYPDMVAYKGINDCFRRVLQEEGVGAFYRGLTPRLLSVVPMIGIQFGVYESMKKFMLARDVQASIEPSRGWGSSKTTIKMRAEEAANEKARRDRRLQEMAMEVAADDDQPFPAPYPEKKGWWAEKKDKNKGIDNEQIKRFKL</sequence>
<dbReference type="Gene3D" id="1.50.40.10">
    <property type="entry name" value="Mitochondrial carrier domain"/>
    <property type="match status" value="2"/>
</dbReference>
<keyword evidence="5 6" id="KW-0472">Membrane</keyword>